<sequence length="164" mass="18478">MLLIFVGVPFAMLRQIYKKHRLTLRLRQEGVHAQGTVLSAESDEGEVVVDYFFFLPDGSRLQNRETITSLANLHPGAHFDILYLPEDPSQNQPRDGGVGLISFFFYALFVCVFIIMVVVGGIRDFTHPKSQQGPPPPQSQLREFEPQPFRKPPPSKGTPPLSPY</sequence>
<protein>
    <recommendedName>
        <fullName evidence="5">DUF3592 domain-containing protein</fullName>
    </recommendedName>
</protein>
<organism evidence="3 4">
    <name type="scientific">Corallococcus soli</name>
    <dbReference type="NCBI Taxonomy" id="2710757"/>
    <lineage>
        <taxon>Bacteria</taxon>
        <taxon>Pseudomonadati</taxon>
        <taxon>Myxococcota</taxon>
        <taxon>Myxococcia</taxon>
        <taxon>Myxococcales</taxon>
        <taxon>Cystobacterineae</taxon>
        <taxon>Myxococcaceae</taxon>
        <taxon>Corallococcus</taxon>
    </lineage>
</organism>
<evidence type="ECO:0000256" key="2">
    <source>
        <dbReference type="SAM" id="Phobius"/>
    </source>
</evidence>
<dbReference type="Proteomes" id="UP001516472">
    <property type="component" value="Unassembled WGS sequence"/>
</dbReference>
<feature type="compositionally biased region" description="Pro residues" evidence="1">
    <location>
        <begin position="149"/>
        <end position="164"/>
    </location>
</feature>
<feature type="region of interest" description="Disordered" evidence="1">
    <location>
        <begin position="127"/>
        <end position="164"/>
    </location>
</feature>
<evidence type="ECO:0000313" key="3">
    <source>
        <dbReference type="EMBL" id="MBE4750405.1"/>
    </source>
</evidence>
<evidence type="ECO:0008006" key="5">
    <source>
        <dbReference type="Google" id="ProtNLM"/>
    </source>
</evidence>
<keyword evidence="2" id="KW-1133">Transmembrane helix</keyword>
<keyword evidence="2" id="KW-0812">Transmembrane</keyword>
<evidence type="ECO:0000313" key="4">
    <source>
        <dbReference type="Proteomes" id="UP001516472"/>
    </source>
</evidence>
<proteinExistence type="predicted"/>
<feature type="transmembrane region" description="Helical" evidence="2">
    <location>
        <begin position="103"/>
        <end position="122"/>
    </location>
</feature>
<accession>A0ABR9PR55</accession>
<comment type="caution">
    <text evidence="3">The sequence shown here is derived from an EMBL/GenBank/DDBJ whole genome shotgun (WGS) entry which is preliminary data.</text>
</comment>
<gene>
    <name evidence="3" type="ORF">G4177_19745</name>
</gene>
<dbReference type="RefSeq" id="WP_193349871.1">
    <property type="nucleotide sequence ID" value="NZ_CBCSIP010000047.1"/>
</dbReference>
<name>A0ABR9PR55_9BACT</name>
<reference evidence="3 4" key="1">
    <citation type="submission" date="2020-02" db="EMBL/GenBank/DDBJ databases">
        <authorList>
            <person name="Babadi Z.K."/>
            <person name="Risdian C."/>
            <person name="Ebrahimipour G.H."/>
            <person name="Wink J."/>
        </authorList>
    </citation>
    <scope>NUCLEOTIDE SEQUENCE [LARGE SCALE GENOMIC DNA]</scope>
    <source>
        <strain evidence="3 4">ZKHCc1 1396</strain>
    </source>
</reference>
<keyword evidence="4" id="KW-1185">Reference proteome</keyword>
<evidence type="ECO:0000256" key="1">
    <source>
        <dbReference type="SAM" id="MobiDB-lite"/>
    </source>
</evidence>
<keyword evidence="2" id="KW-0472">Membrane</keyword>
<dbReference type="EMBL" id="JAAIYO010000005">
    <property type="protein sequence ID" value="MBE4750405.1"/>
    <property type="molecule type" value="Genomic_DNA"/>
</dbReference>